<dbReference type="Gene3D" id="3.30.70.100">
    <property type="match status" value="1"/>
</dbReference>
<accession>A0ABV4CC84</accession>
<dbReference type="InterPro" id="IPR036163">
    <property type="entry name" value="HMA_dom_sf"/>
</dbReference>
<keyword evidence="3" id="KW-1185">Reference proteome</keyword>
<dbReference type="Pfam" id="PF00403">
    <property type="entry name" value="HMA"/>
    <property type="match status" value="1"/>
</dbReference>
<dbReference type="InterPro" id="IPR006121">
    <property type="entry name" value="HMA_dom"/>
</dbReference>
<dbReference type="Proteomes" id="UP001564626">
    <property type="component" value="Unassembled WGS sequence"/>
</dbReference>
<protein>
    <submittedName>
        <fullName evidence="2">Heavy-metal-associated domain-containing protein</fullName>
    </submittedName>
</protein>
<proteinExistence type="predicted"/>
<dbReference type="PROSITE" id="PS50846">
    <property type="entry name" value="HMA_2"/>
    <property type="match status" value="1"/>
</dbReference>
<dbReference type="CDD" id="cd00371">
    <property type="entry name" value="HMA"/>
    <property type="match status" value="1"/>
</dbReference>
<dbReference type="EMBL" id="JBGEHV010000002">
    <property type="protein sequence ID" value="MEY8038108.1"/>
    <property type="molecule type" value="Genomic_DNA"/>
</dbReference>
<evidence type="ECO:0000313" key="3">
    <source>
        <dbReference type="Proteomes" id="UP001564626"/>
    </source>
</evidence>
<evidence type="ECO:0000313" key="2">
    <source>
        <dbReference type="EMBL" id="MEY8038108.1"/>
    </source>
</evidence>
<reference evidence="2 3" key="1">
    <citation type="submission" date="2024-08" db="EMBL/GenBank/DDBJ databases">
        <title>Genome mining of Saccharopolyspora cebuensis PGLac3 from Nigerian medicinal plant.</title>
        <authorList>
            <person name="Ezeobiora C.E."/>
            <person name="Igbokwe N.H."/>
            <person name="Amin D.H."/>
            <person name="Mendie U.E."/>
        </authorList>
    </citation>
    <scope>NUCLEOTIDE SEQUENCE [LARGE SCALE GENOMIC DNA]</scope>
    <source>
        <strain evidence="2 3">PGLac3</strain>
    </source>
</reference>
<dbReference type="RefSeq" id="WP_345361224.1">
    <property type="nucleotide sequence ID" value="NZ_BAABII010000005.1"/>
</dbReference>
<organism evidence="2 3">
    <name type="scientific">Saccharopolyspora cebuensis</name>
    <dbReference type="NCBI Taxonomy" id="418759"/>
    <lineage>
        <taxon>Bacteria</taxon>
        <taxon>Bacillati</taxon>
        <taxon>Actinomycetota</taxon>
        <taxon>Actinomycetes</taxon>
        <taxon>Pseudonocardiales</taxon>
        <taxon>Pseudonocardiaceae</taxon>
        <taxon>Saccharopolyspora</taxon>
    </lineage>
</organism>
<gene>
    <name evidence="2" type="ORF">AB8O55_01740</name>
</gene>
<comment type="caution">
    <text evidence="2">The sequence shown here is derived from an EMBL/GenBank/DDBJ whole genome shotgun (WGS) entry which is preliminary data.</text>
</comment>
<sequence length="68" mass="6884">MGESTYIVKGMTCSGCMNKVTGAVTGVAGVTEVDVDISDGRLTVVGDSSVDPEAIRRAVGEAGYELAS</sequence>
<evidence type="ECO:0000259" key="1">
    <source>
        <dbReference type="PROSITE" id="PS50846"/>
    </source>
</evidence>
<dbReference type="SUPFAM" id="SSF55008">
    <property type="entry name" value="HMA, heavy metal-associated domain"/>
    <property type="match status" value="1"/>
</dbReference>
<name>A0ABV4CC84_9PSEU</name>
<feature type="domain" description="HMA" evidence="1">
    <location>
        <begin position="2"/>
        <end position="67"/>
    </location>
</feature>